<dbReference type="EMBL" id="LT629750">
    <property type="protein sequence ID" value="SDT21071.1"/>
    <property type="molecule type" value="Genomic_DNA"/>
</dbReference>
<keyword evidence="1" id="KW-1133">Transmembrane helix</keyword>
<evidence type="ECO:0000313" key="3">
    <source>
        <dbReference type="Proteomes" id="UP000243904"/>
    </source>
</evidence>
<organism evidence="2 3">
    <name type="scientific">Bradyrhizobium canariense</name>
    <dbReference type="NCBI Taxonomy" id="255045"/>
    <lineage>
        <taxon>Bacteria</taxon>
        <taxon>Pseudomonadati</taxon>
        <taxon>Pseudomonadota</taxon>
        <taxon>Alphaproteobacteria</taxon>
        <taxon>Hyphomicrobiales</taxon>
        <taxon>Nitrobacteraceae</taxon>
        <taxon>Bradyrhizobium</taxon>
    </lineage>
</organism>
<feature type="transmembrane region" description="Helical" evidence="1">
    <location>
        <begin position="16"/>
        <end position="40"/>
    </location>
</feature>
<evidence type="ECO:0000313" key="2">
    <source>
        <dbReference type="EMBL" id="SDT21071.1"/>
    </source>
</evidence>
<dbReference type="AlphaFoldDB" id="A0A1H1YI81"/>
<accession>A0A1H1YI81</accession>
<gene>
    <name evidence="2" type="ORF">SAMN05444158_4824</name>
</gene>
<dbReference type="Pfam" id="PF07963">
    <property type="entry name" value="N_methyl"/>
    <property type="match status" value="1"/>
</dbReference>
<protein>
    <submittedName>
        <fullName evidence="2">General secretion pathway protein I</fullName>
    </submittedName>
</protein>
<proteinExistence type="predicted"/>
<keyword evidence="1" id="KW-0472">Membrane</keyword>
<name>A0A1H1YI81_9BRAD</name>
<keyword evidence="3" id="KW-1185">Reference proteome</keyword>
<reference evidence="3" key="1">
    <citation type="submission" date="2016-10" db="EMBL/GenBank/DDBJ databases">
        <authorList>
            <person name="Varghese N."/>
            <person name="Submissions S."/>
        </authorList>
    </citation>
    <scope>NUCLEOTIDE SEQUENCE [LARGE SCALE GENOMIC DNA]</scope>
    <source>
        <strain evidence="3">GAS369</strain>
    </source>
</reference>
<dbReference type="RefSeq" id="WP_244548802.1">
    <property type="nucleotide sequence ID" value="NZ_LT629750.1"/>
</dbReference>
<keyword evidence="1" id="KW-0812">Transmembrane</keyword>
<dbReference type="Proteomes" id="UP000243904">
    <property type="component" value="Chromosome I"/>
</dbReference>
<sequence>MFPTIPAPTDRRDAGFTIIEVLIALAIVAVSIVAIGSLMATNVRGVRSLEQHVALMQTVRTVMTVGLPPRAELHPGTSSGQIEDYRWTVDVTPLGGDWTVPDADIPWVPELVRVRVRSPTGAVSDIRTVRLMQKPSE</sequence>
<dbReference type="NCBIfam" id="TIGR02532">
    <property type="entry name" value="IV_pilin_GFxxxE"/>
    <property type="match status" value="1"/>
</dbReference>
<dbReference type="InterPro" id="IPR012902">
    <property type="entry name" value="N_methyl_site"/>
</dbReference>
<evidence type="ECO:0000256" key="1">
    <source>
        <dbReference type="SAM" id="Phobius"/>
    </source>
</evidence>